<dbReference type="PANTHER" id="PTHR10458">
    <property type="entry name" value="PEPTIDE DEFORMYLASE"/>
    <property type="match status" value="1"/>
</dbReference>
<dbReference type="CDD" id="cd00093">
    <property type="entry name" value="HTH_XRE"/>
    <property type="match status" value="1"/>
</dbReference>
<feature type="domain" description="HTH cro/C1-type" evidence="4">
    <location>
        <begin position="15"/>
        <end position="57"/>
    </location>
</feature>
<dbReference type="InterPro" id="IPR023635">
    <property type="entry name" value="Peptide_deformylase"/>
</dbReference>
<dbReference type="Gene3D" id="1.10.260.40">
    <property type="entry name" value="lambda repressor-like DNA-binding domains"/>
    <property type="match status" value="1"/>
</dbReference>
<dbReference type="Proteomes" id="UP000812013">
    <property type="component" value="Unassembled WGS sequence"/>
</dbReference>
<comment type="function">
    <text evidence="2">Removes the formyl group from the N-terminal Met of newly synthesized proteins. Requires at least a dipeptide for an efficient rate of reaction. N-terminal L-methionine is a prerequisite for activity but the enzyme has broad specificity at other positions.</text>
</comment>
<dbReference type="InterPro" id="IPR001387">
    <property type="entry name" value="Cro/C1-type_HTH"/>
</dbReference>
<evidence type="ECO:0000256" key="2">
    <source>
        <dbReference type="HAMAP-Rule" id="MF_00163"/>
    </source>
</evidence>
<dbReference type="InterPro" id="IPR036821">
    <property type="entry name" value="Peptide_deformylase_sf"/>
</dbReference>
<keyword evidence="2" id="KW-0648">Protein biosynthesis</keyword>
<evidence type="ECO:0000313" key="5">
    <source>
        <dbReference type="EMBL" id="MBW5481176.1"/>
    </source>
</evidence>
<reference evidence="5 6" key="1">
    <citation type="submission" date="2019-12" db="EMBL/GenBank/DDBJ databases">
        <title>Genome sequence of Streptomyces bambusae.</title>
        <authorList>
            <person name="Bansal K."/>
            <person name="Choksket S."/>
            <person name="Korpole S."/>
            <person name="Patil P.B."/>
        </authorList>
    </citation>
    <scope>NUCLEOTIDE SEQUENCE [LARGE SCALE GENOMIC DNA]</scope>
    <source>
        <strain evidence="5 6">SK60</strain>
    </source>
</reference>
<evidence type="ECO:0000256" key="1">
    <source>
        <dbReference type="ARBA" id="ARBA00010759"/>
    </source>
</evidence>
<dbReference type="Pfam" id="PF13560">
    <property type="entry name" value="HTH_31"/>
    <property type="match status" value="1"/>
</dbReference>
<dbReference type="PANTHER" id="PTHR10458:SF22">
    <property type="entry name" value="PEPTIDE DEFORMYLASE"/>
    <property type="match status" value="1"/>
</dbReference>
<evidence type="ECO:0000256" key="3">
    <source>
        <dbReference type="SAM" id="MobiDB-lite"/>
    </source>
</evidence>
<comment type="catalytic activity">
    <reaction evidence="2">
        <text>N-terminal N-formyl-L-methionyl-[peptide] + H2O = N-terminal L-methionyl-[peptide] + formate</text>
        <dbReference type="Rhea" id="RHEA:24420"/>
        <dbReference type="Rhea" id="RHEA-COMP:10639"/>
        <dbReference type="Rhea" id="RHEA-COMP:10640"/>
        <dbReference type="ChEBI" id="CHEBI:15377"/>
        <dbReference type="ChEBI" id="CHEBI:15740"/>
        <dbReference type="ChEBI" id="CHEBI:49298"/>
        <dbReference type="ChEBI" id="CHEBI:64731"/>
        <dbReference type="EC" id="3.5.1.88"/>
    </reaction>
</comment>
<sequence length="505" mass="56690">MASEGHTAEAFIADLKRWRDVRGMSQSALAKQVGYTPSYVSKVEGGQQRPSQAFAEQADRALSAGGALRRAFAELEANGRPEPAIPHQHAPDQPGPESQTHSLIVKHDDAELYYDGRTYRATQRRQIYNASPNPVTQYLIRISVDRHPGSPERSNQLYRENPLTWEEIGLNAQVGNEPVGWRVQHDRDAFKELWLLFENEYGRYPLYPGETTWIEYSYTVGDEKWGTWFQRAVRLPTERLSVRLNFPAELDPAVWGTETTMTAAAFPFRTAIRQEAADDRRIFSWSTDDPPLHARYRLEWKFRARSNQEESSPAMPQSASEKMRSIGIVQAGDPILTGQARPFDLPTEAEDARRVVAELNSAAERAAGIHLFSKGMGCAAPQIGIDRAAAIVRTPDGETITLLNPRVIEESAEADEQYEGCWSFFDVRGKVPRPLSITVEHTDISGEQRITIFEHGVARLVAHEIDHVDGILYTARMRPGVDPISVSEYRGTGRTWSYDSSGPKA</sequence>
<dbReference type="RefSeq" id="WP_219665065.1">
    <property type="nucleotide sequence ID" value="NZ_WTFF01000015.1"/>
</dbReference>
<feature type="binding site" evidence="2">
    <location>
        <position position="463"/>
    </location>
    <ligand>
        <name>Fe cation</name>
        <dbReference type="ChEBI" id="CHEBI:24875"/>
    </ligand>
</feature>
<feature type="active site" evidence="2">
    <location>
        <position position="464"/>
    </location>
</feature>
<comment type="similarity">
    <text evidence="1 2">Belongs to the polypeptide deformylase family.</text>
</comment>
<dbReference type="InterPro" id="IPR010982">
    <property type="entry name" value="Lambda_DNA-bd_dom_sf"/>
</dbReference>
<dbReference type="PRINTS" id="PR01576">
    <property type="entry name" value="PDEFORMYLASE"/>
</dbReference>
<evidence type="ECO:0000259" key="4">
    <source>
        <dbReference type="PROSITE" id="PS50943"/>
    </source>
</evidence>
<accession>A0ABS6Z337</accession>
<dbReference type="HAMAP" id="MF_00163">
    <property type="entry name" value="Pep_deformylase"/>
    <property type="match status" value="1"/>
</dbReference>
<dbReference type="EC" id="3.5.1.88" evidence="2"/>
<dbReference type="SMART" id="SM00530">
    <property type="entry name" value="HTH_XRE"/>
    <property type="match status" value="1"/>
</dbReference>
<keyword evidence="2" id="KW-0408">Iron</keyword>
<feature type="binding site" evidence="2">
    <location>
        <position position="467"/>
    </location>
    <ligand>
        <name>Fe cation</name>
        <dbReference type="ChEBI" id="CHEBI:24875"/>
    </ligand>
</feature>
<organism evidence="5 6">
    <name type="scientific">Streptomyces bambusae</name>
    <dbReference type="NCBI Taxonomy" id="1550616"/>
    <lineage>
        <taxon>Bacteria</taxon>
        <taxon>Bacillati</taxon>
        <taxon>Actinomycetota</taxon>
        <taxon>Actinomycetes</taxon>
        <taxon>Kitasatosporales</taxon>
        <taxon>Streptomycetaceae</taxon>
        <taxon>Streptomyces</taxon>
    </lineage>
</organism>
<gene>
    <name evidence="2" type="primary">def</name>
    <name evidence="5" type="ORF">GPJ59_04580</name>
</gene>
<feature type="binding site" evidence="2">
    <location>
        <position position="421"/>
    </location>
    <ligand>
        <name>Fe cation</name>
        <dbReference type="ChEBI" id="CHEBI:24875"/>
    </ligand>
</feature>
<keyword evidence="2" id="KW-0378">Hydrolase</keyword>
<evidence type="ECO:0000313" key="6">
    <source>
        <dbReference type="Proteomes" id="UP000812013"/>
    </source>
</evidence>
<dbReference type="PROSITE" id="PS50943">
    <property type="entry name" value="HTH_CROC1"/>
    <property type="match status" value="1"/>
</dbReference>
<comment type="caution">
    <text evidence="5">The sequence shown here is derived from an EMBL/GenBank/DDBJ whole genome shotgun (WGS) entry which is preliminary data.</text>
</comment>
<dbReference type="SUPFAM" id="SSF47413">
    <property type="entry name" value="lambda repressor-like DNA-binding domains"/>
    <property type="match status" value="1"/>
</dbReference>
<dbReference type="EMBL" id="WTFF01000015">
    <property type="protein sequence ID" value="MBW5481176.1"/>
    <property type="molecule type" value="Genomic_DNA"/>
</dbReference>
<proteinExistence type="inferred from homology"/>
<comment type="cofactor">
    <cofactor evidence="2">
        <name>Fe(2+)</name>
        <dbReference type="ChEBI" id="CHEBI:29033"/>
    </cofactor>
    <text evidence="2">Binds 1 Fe(2+) ion.</text>
</comment>
<keyword evidence="2" id="KW-0479">Metal-binding</keyword>
<name>A0ABS6Z337_9ACTN</name>
<dbReference type="Pfam" id="PF01327">
    <property type="entry name" value="Pep_deformylase"/>
    <property type="match status" value="1"/>
</dbReference>
<keyword evidence="6" id="KW-1185">Reference proteome</keyword>
<feature type="region of interest" description="Disordered" evidence="3">
    <location>
        <begin position="81"/>
        <end position="100"/>
    </location>
</feature>
<dbReference type="Gene3D" id="3.90.45.10">
    <property type="entry name" value="Peptide deformylase"/>
    <property type="match status" value="1"/>
</dbReference>
<dbReference type="SUPFAM" id="SSF56420">
    <property type="entry name" value="Peptide deformylase"/>
    <property type="match status" value="1"/>
</dbReference>
<protein>
    <recommendedName>
        <fullName evidence="2">Peptide deformylase</fullName>
        <shortName evidence="2">PDF</shortName>
        <ecNumber evidence="2">3.5.1.88</ecNumber>
    </recommendedName>
    <alternativeName>
        <fullName evidence="2">Polypeptide deformylase</fullName>
    </alternativeName>
</protein>